<dbReference type="PANTHER" id="PTHR21366">
    <property type="entry name" value="GLYOXALASE FAMILY PROTEIN"/>
    <property type="match status" value="1"/>
</dbReference>
<dbReference type="EMBL" id="CP001848">
    <property type="protein sequence ID" value="ADB18774.1"/>
    <property type="molecule type" value="Genomic_DNA"/>
</dbReference>
<dbReference type="Proteomes" id="UP000001887">
    <property type="component" value="Chromosome"/>
</dbReference>
<evidence type="ECO:0000313" key="2">
    <source>
        <dbReference type="EMBL" id="ADB18774.1"/>
    </source>
</evidence>
<dbReference type="GO" id="GO:0051213">
    <property type="term" value="F:dioxygenase activity"/>
    <property type="evidence" value="ECO:0007669"/>
    <property type="project" value="UniProtKB-KW"/>
</dbReference>
<dbReference type="SUPFAM" id="SSF54593">
    <property type="entry name" value="Glyoxalase/Bleomycin resistance protein/Dihydroxybiphenyl dioxygenase"/>
    <property type="match status" value="1"/>
</dbReference>
<gene>
    <name evidence="2" type="ordered locus">Psta_4124</name>
</gene>
<dbReference type="STRING" id="530564.Psta_4124"/>
<dbReference type="InterPro" id="IPR029068">
    <property type="entry name" value="Glyas_Bleomycin-R_OHBP_Dase"/>
</dbReference>
<dbReference type="InterPro" id="IPR050383">
    <property type="entry name" value="GlyoxalaseI/FosfomycinResist"/>
</dbReference>
<dbReference type="Pfam" id="PF00903">
    <property type="entry name" value="Glyoxalase"/>
    <property type="match status" value="1"/>
</dbReference>
<organism evidence="2 3">
    <name type="scientific">Pirellula staleyi (strain ATCC 27377 / DSM 6068 / ICPB 4128)</name>
    <name type="common">Pirella staleyi</name>
    <dbReference type="NCBI Taxonomy" id="530564"/>
    <lineage>
        <taxon>Bacteria</taxon>
        <taxon>Pseudomonadati</taxon>
        <taxon>Planctomycetota</taxon>
        <taxon>Planctomycetia</taxon>
        <taxon>Pirellulales</taxon>
        <taxon>Pirellulaceae</taxon>
        <taxon>Pirellula</taxon>
    </lineage>
</organism>
<dbReference type="eggNOG" id="COG0346">
    <property type="taxonomic scope" value="Bacteria"/>
</dbReference>
<evidence type="ECO:0000259" key="1">
    <source>
        <dbReference type="PROSITE" id="PS51819"/>
    </source>
</evidence>
<dbReference type="PANTHER" id="PTHR21366:SF22">
    <property type="entry name" value="VOC DOMAIN-CONTAINING PROTEIN"/>
    <property type="match status" value="1"/>
</dbReference>
<dbReference type="PROSITE" id="PS51819">
    <property type="entry name" value="VOC"/>
    <property type="match status" value="1"/>
</dbReference>
<dbReference type="KEGG" id="psl:Psta_4124"/>
<keyword evidence="3" id="KW-1185">Reference proteome</keyword>
<accession>D2R341</accession>
<reference evidence="2 3" key="1">
    <citation type="journal article" date="2009" name="Stand. Genomic Sci.">
        <title>Complete genome sequence of Pirellula staleyi type strain (ATCC 27377).</title>
        <authorList>
            <person name="Clum A."/>
            <person name="Tindall B.J."/>
            <person name="Sikorski J."/>
            <person name="Ivanova N."/>
            <person name="Mavrommatis K."/>
            <person name="Lucas S."/>
            <person name="Glavina del Rio T."/>
            <person name="Nolan M."/>
            <person name="Chen F."/>
            <person name="Tice H."/>
            <person name="Pitluck S."/>
            <person name="Cheng J.F."/>
            <person name="Chertkov O."/>
            <person name="Brettin T."/>
            <person name="Han C."/>
            <person name="Detter J.C."/>
            <person name="Kuske C."/>
            <person name="Bruce D."/>
            <person name="Goodwin L."/>
            <person name="Ovchinikova G."/>
            <person name="Pati A."/>
            <person name="Mikhailova N."/>
            <person name="Chen A."/>
            <person name="Palaniappan K."/>
            <person name="Land M."/>
            <person name="Hauser L."/>
            <person name="Chang Y.J."/>
            <person name="Jeffries C.D."/>
            <person name="Chain P."/>
            <person name="Rohde M."/>
            <person name="Goker M."/>
            <person name="Bristow J."/>
            <person name="Eisen J.A."/>
            <person name="Markowitz V."/>
            <person name="Hugenholtz P."/>
            <person name="Kyrpides N.C."/>
            <person name="Klenk H.P."/>
            <person name="Lapidus A."/>
        </authorList>
    </citation>
    <scope>NUCLEOTIDE SEQUENCE [LARGE SCALE GENOMIC DNA]</scope>
    <source>
        <strain evidence="3">ATCC 27377 / DSM 6068 / ICPB 4128</strain>
    </source>
</reference>
<evidence type="ECO:0000313" key="3">
    <source>
        <dbReference type="Proteomes" id="UP000001887"/>
    </source>
</evidence>
<dbReference type="HOGENOM" id="CLU_099500_2_0_0"/>
<feature type="domain" description="VOC" evidence="1">
    <location>
        <begin position="22"/>
        <end position="149"/>
    </location>
</feature>
<dbReference type="OrthoDB" id="9788468at2"/>
<name>D2R341_PIRSD</name>
<dbReference type="AlphaFoldDB" id="D2R341"/>
<keyword evidence="2" id="KW-0223">Dioxygenase</keyword>
<protein>
    <submittedName>
        <fullName evidence="2">Glyoxalase/bleomycin resistance protein/dioxygenase</fullName>
    </submittedName>
</protein>
<dbReference type="Gene3D" id="3.10.180.10">
    <property type="entry name" value="2,3-Dihydroxybiphenyl 1,2-Dioxygenase, domain 1"/>
    <property type="match status" value="1"/>
</dbReference>
<proteinExistence type="predicted"/>
<keyword evidence="2" id="KW-0560">Oxidoreductase</keyword>
<dbReference type="InterPro" id="IPR037523">
    <property type="entry name" value="VOC_core"/>
</dbReference>
<dbReference type="InterPro" id="IPR004360">
    <property type="entry name" value="Glyas_Fos-R_dOase_dom"/>
</dbReference>
<sequence>MSSSSLPTGLQSAGAPKSPPATLGIVETALYVRDVAVAATFYQRLFAFETLLASDRLHALGVGGRDVLLLFKEGATSEPFATSRGTIPGHAGSGPTHFAFAIPLADVETWRAWLTAQGVAVESEVTWEGEARSLYFRDPDHNLVELITPGFWRVSF</sequence>